<evidence type="ECO:0000313" key="4">
    <source>
        <dbReference type="Proteomes" id="UP001224775"/>
    </source>
</evidence>
<dbReference type="GO" id="GO:0015031">
    <property type="term" value="P:protein transport"/>
    <property type="evidence" value="ECO:0007669"/>
    <property type="project" value="UniProtKB-KW"/>
</dbReference>
<dbReference type="Proteomes" id="UP001224775">
    <property type="component" value="Unassembled WGS sequence"/>
</dbReference>
<proteinExistence type="inferred from homology"/>
<reference evidence="3" key="1">
    <citation type="submission" date="2023-06" db="EMBL/GenBank/DDBJ databases">
        <title>Survivors Of The Sea: Transcriptome response of Skeletonema marinoi to long-term dormancy.</title>
        <authorList>
            <person name="Pinder M.I.M."/>
            <person name="Kourtchenko O."/>
            <person name="Robertson E.K."/>
            <person name="Larsson T."/>
            <person name="Maumus F."/>
            <person name="Osuna-Cruz C.M."/>
            <person name="Vancaester E."/>
            <person name="Stenow R."/>
            <person name="Vandepoele K."/>
            <person name="Ploug H."/>
            <person name="Bruchert V."/>
            <person name="Godhe A."/>
            <person name="Topel M."/>
        </authorList>
    </citation>
    <scope>NUCLEOTIDE SEQUENCE</scope>
    <source>
        <strain evidence="3">R05AC</strain>
    </source>
</reference>
<keyword evidence="1" id="KW-0472">Membrane</keyword>
<evidence type="ECO:0000259" key="2">
    <source>
        <dbReference type="Pfam" id="PF07819"/>
    </source>
</evidence>
<keyword evidence="1" id="KW-0813">Transport</keyword>
<name>A0AAD8YA06_9STRA</name>
<feature type="domain" description="GPI inositol-deacylase PGAP1-like alpha/beta" evidence="2">
    <location>
        <begin position="251"/>
        <end position="321"/>
    </location>
</feature>
<dbReference type="AlphaFoldDB" id="A0AAD8YA06"/>
<organism evidence="3 4">
    <name type="scientific">Skeletonema marinoi</name>
    <dbReference type="NCBI Taxonomy" id="267567"/>
    <lineage>
        <taxon>Eukaryota</taxon>
        <taxon>Sar</taxon>
        <taxon>Stramenopiles</taxon>
        <taxon>Ochrophyta</taxon>
        <taxon>Bacillariophyta</taxon>
        <taxon>Coscinodiscophyceae</taxon>
        <taxon>Thalassiosirophycidae</taxon>
        <taxon>Thalassiosirales</taxon>
        <taxon>Skeletonemataceae</taxon>
        <taxon>Skeletonema</taxon>
        <taxon>Skeletonema marinoi-dohrnii complex</taxon>
    </lineage>
</organism>
<comment type="subcellular location">
    <subcellularLocation>
        <location evidence="1">Endoplasmic reticulum membrane</location>
    </subcellularLocation>
</comment>
<accession>A0AAD8YA06</accession>
<sequence length="462" mass="50145">MHDTLIQAHDAIVKGSGYAGGLHLTQQYCDEVDAYIDSMEREKAVAKQNNQIEEKDADPIGIDLYEQISKWTPIEDGSTRGNVWAISMTQWNCMADPALVIVTFMRTEQSGLSYTCDYCYNSSASCTIGYVEGLTLNTFRGNNLHPLALSAKIEASPTIRINGALESEQNCNQSTKKKVAVLLCPAQFCVPVDYAELLDTIQSELTNVDVVATKVAPLPRTEWIKVAKQLPTKNFIDANLSVKVTLDWYFDAIESALTELFAEGGDDTEICIIGHSIGGWVARAYLGGLSGSSTSVYRLGREQIKSLVTIGTPHISPESALVDQTRGLLREIATSDECSSQALSERGVTITCVGSSSLAGKLITTDVEELIAATSYLPLVGKLGDDVKGDGIVPTELAFMESPARRVEIEKCSLSGSAVRHAHVLPTPWNLVDGNAASIKLPEDIVWYGSPGVLSQWLKYIE</sequence>
<dbReference type="PANTHER" id="PTHR47909:SF2">
    <property type="entry name" value="GPI INOSITOL-DEACYLASE"/>
    <property type="match status" value="1"/>
</dbReference>
<keyword evidence="1" id="KW-0256">Endoplasmic reticulum</keyword>
<gene>
    <name evidence="3" type="ORF">QTG54_006938</name>
</gene>
<dbReference type="Gene3D" id="3.40.50.1820">
    <property type="entry name" value="alpha/beta hydrolase"/>
    <property type="match status" value="1"/>
</dbReference>
<keyword evidence="1 3" id="KW-0378">Hydrolase</keyword>
<comment type="similarity">
    <text evidence="1">Belongs to the GPI inositol-deacylase family.</text>
</comment>
<dbReference type="InterPro" id="IPR012908">
    <property type="entry name" value="PGAP1-ab_dom-like"/>
</dbReference>
<evidence type="ECO:0000313" key="3">
    <source>
        <dbReference type="EMBL" id="KAK1742373.1"/>
    </source>
</evidence>
<evidence type="ECO:0000256" key="1">
    <source>
        <dbReference type="RuleBase" id="RU365011"/>
    </source>
</evidence>
<dbReference type="Pfam" id="PF07819">
    <property type="entry name" value="PGAP1"/>
    <property type="match status" value="1"/>
</dbReference>
<dbReference type="GO" id="GO:0016788">
    <property type="term" value="F:hydrolase activity, acting on ester bonds"/>
    <property type="evidence" value="ECO:0007669"/>
    <property type="project" value="InterPro"/>
</dbReference>
<keyword evidence="1" id="KW-0653">Protein transport</keyword>
<dbReference type="PANTHER" id="PTHR47909">
    <property type="entry name" value="ALPHA/BETA-HYDROLASES SUPERFAMILY PROTEIN"/>
    <property type="match status" value="1"/>
</dbReference>
<dbReference type="GO" id="GO:0005789">
    <property type="term" value="C:endoplasmic reticulum membrane"/>
    <property type="evidence" value="ECO:0007669"/>
    <property type="project" value="UniProtKB-SubCell"/>
</dbReference>
<dbReference type="SUPFAM" id="SSF53474">
    <property type="entry name" value="alpha/beta-Hydrolases"/>
    <property type="match status" value="1"/>
</dbReference>
<protein>
    <recommendedName>
        <fullName evidence="1">GPI inositol-deacylase</fullName>
        <ecNumber evidence="1">3.1.-.-</ecNumber>
    </recommendedName>
</protein>
<comment type="caution">
    <text evidence="3">The sequence shown here is derived from an EMBL/GenBank/DDBJ whole genome shotgun (WGS) entry which is preliminary data.</text>
</comment>
<dbReference type="EMBL" id="JATAAI010000011">
    <property type="protein sequence ID" value="KAK1742373.1"/>
    <property type="molecule type" value="Genomic_DNA"/>
</dbReference>
<dbReference type="InterPro" id="IPR029058">
    <property type="entry name" value="AB_hydrolase_fold"/>
</dbReference>
<dbReference type="EC" id="3.1.-.-" evidence="1"/>
<keyword evidence="4" id="KW-1185">Reference proteome</keyword>
<comment type="function">
    <text evidence="1">Involved in inositol deacylation of GPI-anchored proteins which plays important roles in the quality control and ER-associated degradation of GPI-anchored proteins.</text>
</comment>